<dbReference type="STRING" id="1823756.A4H34_00510"/>
<dbReference type="Proteomes" id="UP000078368">
    <property type="component" value="Unassembled WGS sequence"/>
</dbReference>
<accession>A0A179B1W9</accession>
<protein>
    <submittedName>
        <fullName evidence="1">Uncharacterized protein</fullName>
    </submittedName>
</protein>
<comment type="caution">
    <text evidence="1">The sequence shown here is derived from an EMBL/GenBank/DDBJ whole genome shotgun (WGS) entry which is preliminary data.</text>
</comment>
<name>A0A179B1W9_9ACTO</name>
<dbReference type="RefSeq" id="WP_064230706.1">
    <property type="nucleotide sequence ID" value="NZ_LVZK01000001.1"/>
</dbReference>
<gene>
    <name evidence="1" type="ORF">A4H34_00510</name>
</gene>
<reference evidence="1 2" key="1">
    <citation type="submission" date="2016-04" db="EMBL/GenBank/DDBJ databases">
        <title>Peptidophaga gingivicola gen. nov., sp. nov., isolated from human subgingival plaque.</title>
        <authorList>
            <person name="Beall C.J."/>
            <person name="Mokrzan E.M."/>
            <person name="Griffen A.L."/>
            <person name="Leys E.J."/>
        </authorList>
    </citation>
    <scope>NUCLEOTIDE SEQUENCE [LARGE SCALE GENOMIC DNA]</scope>
    <source>
        <strain evidence="1 2">BA112</strain>
    </source>
</reference>
<evidence type="ECO:0000313" key="2">
    <source>
        <dbReference type="Proteomes" id="UP000078368"/>
    </source>
</evidence>
<dbReference type="EMBL" id="LVZK01000001">
    <property type="protein sequence ID" value="OAP85718.1"/>
    <property type="molecule type" value="Genomic_DNA"/>
</dbReference>
<organism evidence="1 2">
    <name type="scientific">Peptidiphaga gingivicola</name>
    <dbReference type="NCBI Taxonomy" id="2741497"/>
    <lineage>
        <taxon>Bacteria</taxon>
        <taxon>Bacillati</taxon>
        <taxon>Actinomycetota</taxon>
        <taxon>Actinomycetes</taxon>
        <taxon>Actinomycetales</taxon>
        <taxon>Actinomycetaceae</taxon>
        <taxon>Peptidiphaga</taxon>
    </lineage>
</organism>
<evidence type="ECO:0000313" key="1">
    <source>
        <dbReference type="EMBL" id="OAP85718.1"/>
    </source>
</evidence>
<dbReference type="OrthoDB" id="3262730at2"/>
<proteinExistence type="predicted"/>
<dbReference type="AlphaFoldDB" id="A0A179B1W9"/>
<sequence>MSDLSFDRDRAGITAKGHWTDSETFISIGFGYAELEGECDVVKDPVLEDSEHLFKACLHFVKLMRAGCLEFSDACATLGSGVKEATANYDQAEHKAVRDFDFMRGSIGKDTGK</sequence>
<keyword evidence="2" id="KW-1185">Reference proteome</keyword>